<feature type="domain" description="MCM C-terminal AAA(+) ATPase" evidence="7">
    <location>
        <begin position="333"/>
        <end position="540"/>
    </location>
</feature>
<evidence type="ECO:0000259" key="7">
    <source>
        <dbReference type="PROSITE" id="PS50051"/>
    </source>
</evidence>
<protein>
    <submittedName>
        <fullName evidence="8">Mcm2 DNA replication licensing factor (Mcm, cdc21)</fullName>
    </submittedName>
</protein>
<dbReference type="Pfam" id="PF17207">
    <property type="entry name" value="MCM_OB"/>
    <property type="match status" value="1"/>
</dbReference>
<gene>
    <name evidence="8" type="primary">cdc21</name>
    <name evidence="8" type="synonym">mcm</name>
</gene>
<dbReference type="GO" id="GO:0017116">
    <property type="term" value="F:single-stranded DNA helicase activity"/>
    <property type="evidence" value="ECO:0007669"/>
    <property type="project" value="TreeGrafter"/>
</dbReference>
<evidence type="ECO:0000256" key="1">
    <source>
        <dbReference type="ARBA" id="ARBA00008010"/>
    </source>
</evidence>
<keyword evidence="3 6" id="KW-0547">Nucleotide-binding</keyword>
<proteinExistence type="inferred from homology"/>
<comment type="similarity">
    <text evidence="1 6">Belongs to the MCM family.</text>
</comment>
<dbReference type="PROSITE" id="PS50051">
    <property type="entry name" value="MCM_2"/>
    <property type="match status" value="1"/>
</dbReference>
<dbReference type="SUPFAM" id="SSF52540">
    <property type="entry name" value="P-loop containing nucleoside triphosphate hydrolases"/>
    <property type="match status" value="1"/>
</dbReference>
<evidence type="ECO:0000256" key="3">
    <source>
        <dbReference type="ARBA" id="ARBA00022741"/>
    </source>
</evidence>
<dbReference type="InterPro" id="IPR031327">
    <property type="entry name" value="MCM"/>
</dbReference>
<dbReference type="EMBL" id="KF900807">
    <property type="protein sequence ID" value="AIF07598.1"/>
    <property type="molecule type" value="Genomic_DNA"/>
</dbReference>
<dbReference type="AlphaFoldDB" id="A0A075H0V3"/>
<dbReference type="InterPro" id="IPR001208">
    <property type="entry name" value="MCM_dom"/>
</dbReference>
<dbReference type="GO" id="GO:0003697">
    <property type="term" value="F:single-stranded DNA binding"/>
    <property type="evidence" value="ECO:0007669"/>
    <property type="project" value="TreeGrafter"/>
</dbReference>
<sequence length="743" mass="83917">MPRDIPSEELVELWRSFFQDTRFRPVDGNGVRAPIPRCPVCGGSSDGGRKCPVCGGSGVDLDAAPTYGDQIESVAQVYPKGAKAVYVTWEDVTDFHPRLSNNLLWNLENTLKAAREVVSEFISDEAQERVREEHRTDISIDVAPLEIPDQLYQEEIRDLRKEHLYRMVKVRGLVRKSLPVRPRMEVGLFECNWERHRQRVIQDFFTLREPNKCIGEGCKCTEFQLREEQSQFIDSHKLELQEFPEDLPPGAQPERLTVFVESSLAAQARPGDRIAVVGVMRTRAQYTGRRARTEFDVYLYAHSIDEREAEAENLEPTEEEMEQILELSRHPDLRERIINSIAPSIYGMKWQKEAIAMQLFGGVDKHLPDGTRIRGDIHVLMMGDPGVAKSQLLRAAARLAPRGVMATGKSSSAAGLTAAAVRDEFGEGRWTLEAGTLVLASGGLACIDEIDKMDEDDRSAMHEAMEQQTVTIAKAGINAQLHAKCSLLAAANPKRSRFDKTLPLPGQVNMPVTLLSRFDIFFIIQDMPDPKRDAELATRILESHRAGEMIGSGAETELEERELQPAISRELLRLYVGYARKLRPVMTPQAQQKLKDHYTSMRRSYQQRGEEEEQVFPITPRQLESLIRLAEADARMHLSHTVGPENADHAIEMLTLFLTITLHGDIDMAFDGLTAKERKQKEDPLALIVRFIRQSGAEGADELEVLDLLEEQGFTRTDCEKYLQQLSKDGRIFSPANGRWRIA</sequence>
<keyword evidence="5 6" id="KW-0238">DNA-binding</keyword>
<dbReference type="Gene3D" id="3.30.1640.10">
    <property type="entry name" value="mini-chromosome maintenance (MCM) complex, chain A, domain 1"/>
    <property type="match status" value="1"/>
</dbReference>
<organism evidence="8">
    <name type="scientific">uncultured marine group II/III euryarchaeote KM3_205_C10</name>
    <dbReference type="NCBI Taxonomy" id="1456424"/>
    <lineage>
        <taxon>Archaea</taxon>
        <taxon>Methanobacteriati</taxon>
        <taxon>Methanobacteriota</taxon>
        <taxon>environmental samples</taxon>
    </lineage>
</organism>
<evidence type="ECO:0000256" key="5">
    <source>
        <dbReference type="ARBA" id="ARBA00023125"/>
    </source>
</evidence>
<evidence type="ECO:0000256" key="4">
    <source>
        <dbReference type="ARBA" id="ARBA00022840"/>
    </source>
</evidence>
<dbReference type="GO" id="GO:0005524">
    <property type="term" value="F:ATP binding"/>
    <property type="evidence" value="ECO:0007669"/>
    <property type="project" value="UniProtKB-KW"/>
</dbReference>
<dbReference type="GO" id="GO:0042555">
    <property type="term" value="C:MCM complex"/>
    <property type="evidence" value="ECO:0007669"/>
    <property type="project" value="TreeGrafter"/>
</dbReference>
<evidence type="ECO:0000256" key="2">
    <source>
        <dbReference type="ARBA" id="ARBA00022705"/>
    </source>
</evidence>
<name>A0A075H0V3_9EURY</name>
<dbReference type="PANTHER" id="PTHR11630">
    <property type="entry name" value="DNA REPLICATION LICENSING FACTOR MCM FAMILY MEMBER"/>
    <property type="match status" value="1"/>
</dbReference>
<dbReference type="InterPro" id="IPR033762">
    <property type="entry name" value="MCM_OB"/>
</dbReference>
<dbReference type="SUPFAM" id="SSF50249">
    <property type="entry name" value="Nucleic acid-binding proteins"/>
    <property type="match status" value="1"/>
</dbReference>
<dbReference type="SMART" id="SM00350">
    <property type="entry name" value="MCM"/>
    <property type="match status" value="1"/>
</dbReference>
<dbReference type="Gene3D" id="3.40.50.300">
    <property type="entry name" value="P-loop containing nucleotide triphosphate hydrolases"/>
    <property type="match status" value="1"/>
</dbReference>
<dbReference type="GO" id="GO:0006260">
    <property type="term" value="P:DNA replication"/>
    <property type="evidence" value="ECO:0007669"/>
    <property type="project" value="UniProtKB-KW"/>
</dbReference>
<dbReference type="InterPro" id="IPR041562">
    <property type="entry name" value="MCM_lid"/>
</dbReference>
<accession>A0A075H0V3</accession>
<evidence type="ECO:0000256" key="6">
    <source>
        <dbReference type="RuleBase" id="RU004070"/>
    </source>
</evidence>
<dbReference type="Gene3D" id="1.10.10.10">
    <property type="entry name" value="Winged helix-like DNA-binding domain superfamily/Winged helix DNA-binding domain"/>
    <property type="match status" value="1"/>
</dbReference>
<reference evidence="8" key="1">
    <citation type="journal article" date="2014" name="Genome Biol. Evol.">
        <title>Pangenome evidence for extensive interdomain horizontal transfer affecting lineage core and shell genes in uncultured planktonic thaumarchaeota and euryarchaeota.</title>
        <authorList>
            <person name="Deschamps P."/>
            <person name="Zivanovic Y."/>
            <person name="Moreira D."/>
            <person name="Rodriguez-Valera F."/>
            <person name="Lopez-Garcia P."/>
        </authorList>
    </citation>
    <scope>NUCLEOTIDE SEQUENCE</scope>
</reference>
<dbReference type="Pfam" id="PF00493">
    <property type="entry name" value="MCM"/>
    <property type="match status" value="1"/>
</dbReference>
<dbReference type="Gene3D" id="2.20.28.10">
    <property type="match status" value="1"/>
</dbReference>
<evidence type="ECO:0000313" key="8">
    <source>
        <dbReference type="EMBL" id="AIF07598.1"/>
    </source>
</evidence>
<dbReference type="InterPro" id="IPR027417">
    <property type="entry name" value="P-loop_NTPase"/>
</dbReference>
<dbReference type="InterPro" id="IPR012340">
    <property type="entry name" value="NA-bd_OB-fold"/>
</dbReference>
<keyword evidence="4 6" id="KW-0067">ATP-binding</keyword>
<keyword evidence="2" id="KW-0235">DNA replication</keyword>
<dbReference type="FunFam" id="3.40.50.300:FF:000826">
    <property type="entry name" value="Replicative DNA helicase Mcm"/>
    <property type="match status" value="1"/>
</dbReference>
<dbReference type="Pfam" id="PF17855">
    <property type="entry name" value="MCM_lid"/>
    <property type="match status" value="1"/>
</dbReference>
<dbReference type="PRINTS" id="PR01657">
    <property type="entry name" value="MCMFAMILY"/>
</dbReference>
<dbReference type="Gene3D" id="2.40.50.140">
    <property type="entry name" value="Nucleic acid-binding proteins"/>
    <property type="match status" value="1"/>
</dbReference>
<dbReference type="InterPro" id="IPR036388">
    <property type="entry name" value="WH-like_DNA-bd_sf"/>
</dbReference>
<dbReference type="PANTHER" id="PTHR11630:SF66">
    <property type="entry name" value="DNA REPLICATION LICENSING FACTOR MCM4"/>
    <property type="match status" value="1"/>
</dbReference>